<sequence length="912" mass="100959">MPGTSDEAQALLKYHSKPALVLDGSGTVVAINPGGLRLVCTPTISSNHTPSPIVGTKISDLGVVISSGSSPALWTWHEILDTAANVCTKLNDKNERRPSLLSGHNVFHTTDDFWELEAEEQPSVESNVYLVKIAPKTSTLKTSEAAEGSCKIKARANVCWYHPGLFLVVFDRPSMSSSIEQNPSSTTRRSPYLDDNSPAPSHCASYTSPKPPTGNTSDSQDHTPSANQITSSLIPYIMATLDEEGQVVQFSESWYRFTGLTEEETLGSGWITAVHPDDVEAMTSAWVDVLQNKRENWTHEARYLEASSGEYYWFLVRAQVYKDASGRVVSWYASMMDINQGVLARREVERRRHSMLTLISQTDVLLWGVDRSNRLYIREGGLKWDPPEIPQSAQSIARQETAQIGRDSDEYVQIERKKLVSVVQAVLLGHEFTSIVEHTEGERYFRTIFVAERTARATATGGDHITEAALALTFETTDQTVQAALRLENEKLALNEKAASDASALKSRFLANMSQEIRTPISGIIGLSELLRDSSINREQSDLIHDIRTSAQFLLALVNDILDLSKIDSGQLSIECIPFSPCETIRDTLVPLQIQAREKGLGLGWTYDVSTKAPILGDPHRIRQVLTNLVGNSLKFTQKGTIRLDVSATQSVDFETLDMRFAVQDSGIGIAEGTRELLFKPFSQADSSTARVYGGTGLGLSICQELVELMGGRMTLQSTLGKGTAVTFNIPFKLGHSLPFPDRTQSREKSEPVSTARPIKQESIQKQPAKRHDLQVTGSKIFVLVVDDNAINRKVNSHFLVRSGYGVATVCDGQEALDYLCRTSTQPRPDVIFMDCMMPVVDGYEATRRIRNDSDMFDERTRTLPIVALTASGLQSDRERCWEVGMDDYISRPVSQRALKDAVLKWTSPKDA</sequence>
<dbReference type="InterPro" id="IPR011006">
    <property type="entry name" value="CheY-like_superfamily"/>
</dbReference>
<dbReference type="PANTHER" id="PTHR45339">
    <property type="entry name" value="HYBRID SIGNAL TRANSDUCTION HISTIDINE KINASE J"/>
    <property type="match status" value="1"/>
</dbReference>
<organism evidence="9 10">
    <name type="scientific">Ascochyta lentis</name>
    <dbReference type="NCBI Taxonomy" id="205686"/>
    <lineage>
        <taxon>Eukaryota</taxon>
        <taxon>Fungi</taxon>
        <taxon>Dikarya</taxon>
        <taxon>Ascomycota</taxon>
        <taxon>Pezizomycotina</taxon>
        <taxon>Dothideomycetes</taxon>
        <taxon>Pleosporomycetidae</taxon>
        <taxon>Pleosporales</taxon>
        <taxon>Pleosporineae</taxon>
        <taxon>Didymellaceae</taxon>
        <taxon>Ascochyta</taxon>
    </lineage>
</organism>
<evidence type="ECO:0000259" key="5">
    <source>
        <dbReference type="PROSITE" id="PS50109"/>
    </source>
</evidence>
<dbReference type="SMART" id="SM00387">
    <property type="entry name" value="HATPase_c"/>
    <property type="match status" value="1"/>
</dbReference>
<feature type="domain" description="PAS" evidence="7">
    <location>
        <begin position="241"/>
        <end position="293"/>
    </location>
</feature>
<dbReference type="Proteomes" id="UP000651452">
    <property type="component" value="Unassembled WGS sequence"/>
</dbReference>
<dbReference type="InterPro" id="IPR035965">
    <property type="entry name" value="PAS-like_dom_sf"/>
</dbReference>
<dbReference type="Gene3D" id="3.40.50.2300">
    <property type="match status" value="1"/>
</dbReference>
<keyword evidence="10" id="KW-1185">Reference proteome</keyword>
<dbReference type="NCBIfam" id="TIGR00229">
    <property type="entry name" value="sensory_box"/>
    <property type="match status" value="1"/>
</dbReference>
<dbReference type="SUPFAM" id="SSF47384">
    <property type="entry name" value="Homodimeric domain of signal transducing histidine kinase"/>
    <property type="match status" value="1"/>
</dbReference>
<dbReference type="PROSITE" id="PS50112">
    <property type="entry name" value="PAS"/>
    <property type="match status" value="1"/>
</dbReference>
<dbReference type="GO" id="GO:0000155">
    <property type="term" value="F:phosphorelay sensor kinase activity"/>
    <property type="evidence" value="ECO:0007669"/>
    <property type="project" value="InterPro"/>
</dbReference>
<dbReference type="CDD" id="cd00130">
    <property type="entry name" value="PAS"/>
    <property type="match status" value="1"/>
</dbReference>
<dbReference type="InterPro" id="IPR004358">
    <property type="entry name" value="Sig_transdc_His_kin-like_C"/>
</dbReference>
<reference evidence="9" key="2">
    <citation type="submission" date="2020-09" db="EMBL/GenBank/DDBJ databases">
        <title>Reference genome assembly for Australian Ascochyta lentis isolate Al4.</title>
        <authorList>
            <person name="Lee R.C."/>
            <person name="Farfan-Caceres L.M."/>
            <person name="Debler J.W."/>
            <person name="Williams A.H."/>
            <person name="Henares B.M."/>
        </authorList>
    </citation>
    <scope>NUCLEOTIDE SEQUENCE</scope>
    <source>
        <strain evidence="9">Al4</strain>
    </source>
</reference>
<feature type="compositionally biased region" description="Polar residues" evidence="4">
    <location>
        <begin position="177"/>
        <end position="189"/>
    </location>
</feature>
<gene>
    <name evidence="9" type="ORF">EKO04_002481</name>
</gene>
<dbReference type="CDD" id="cd16922">
    <property type="entry name" value="HATPase_EvgS-ArcB-TorS-like"/>
    <property type="match status" value="1"/>
</dbReference>
<dbReference type="SUPFAM" id="SSF55785">
    <property type="entry name" value="PYP-like sensor domain (PAS domain)"/>
    <property type="match status" value="1"/>
</dbReference>
<keyword evidence="2" id="KW-0902">Two-component regulatory system</keyword>
<dbReference type="CDD" id="cd00082">
    <property type="entry name" value="HisKA"/>
    <property type="match status" value="1"/>
</dbReference>
<feature type="domain" description="Histidine kinase" evidence="5">
    <location>
        <begin position="512"/>
        <end position="734"/>
    </location>
</feature>
<dbReference type="Pfam" id="PF00072">
    <property type="entry name" value="Response_reg"/>
    <property type="match status" value="1"/>
</dbReference>
<dbReference type="InterPro" id="IPR036890">
    <property type="entry name" value="HATPase_C_sf"/>
</dbReference>
<accession>A0A8H7JCJ2</accession>
<dbReference type="Gene3D" id="1.10.287.130">
    <property type="match status" value="1"/>
</dbReference>
<feature type="region of interest" description="Disordered" evidence="4">
    <location>
        <begin position="177"/>
        <end position="225"/>
    </location>
</feature>
<evidence type="ECO:0000256" key="4">
    <source>
        <dbReference type="SAM" id="MobiDB-lite"/>
    </source>
</evidence>
<dbReference type="PANTHER" id="PTHR45339:SF1">
    <property type="entry name" value="HYBRID SIGNAL TRANSDUCTION HISTIDINE KINASE J"/>
    <property type="match status" value="1"/>
</dbReference>
<feature type="domain" description="Response regulatory" evidence="6">
    <location>
        <begin position="782"/>
        <end position="907"/>
    </location>
</feature>
<dbReference type="InterPro" id="IPR003661">
    <property type="entry name" value="HisK_dim/P_dom"/>
</dbReference>
<name>A0A8H7JCJ2_9PLEO</name>
<evidence type="ECO:0000256" key="1">
    <source>
        <dbReference type="ARBA" id="ARBA00022553"/>
    </source>
</evidence>
<feature type="modified residue" description="4-aspartylphosphate" evidence="3">
    <location>
        <position position="835"/>
    </location>
</feature>
<dbReference type="Pfam" id="PF08447">
    <property type="entry name" value="PAS_3"/>
    <property type="match status" value="1"/>
</dbReference>
<dbReference type="CDD" id="cd17546">
    <property type="entry name" value="REC_hyHK_CKI1_RcsC-like"/>
    <property type="match status" value="1"/>
</dbReference>
<feature type="region of interest" description="Disordered" evidence="4">
    <location>
        <begin position="739"/>
        <end position="771"/>
    </location>
</feature>
<dbReference type="PROSITE" id="PS50113">
    <property type="entry name" value="PAC"/>
    <property type="match status" value="1"/>
</dbReference>
<dbReference type="OrthoDB" id="3751929at2759"/>
<dbReference type="SUPFAM" id="SSF52172">
    <property type="entry name" value="CheY-like"/>
    <property type="match status" value="1"/>
</dbReference>
<feature type="compositionally biased region" description="Polar residues" evidence="4">
    <location>
        <begin position="204"/>
        <end position="225"/>
    </location>
</feature>
<comment type="caution">
    <text evidence="9">The sequence shown here is derived from an EMBL/GenBank/DDBJ whole genome shotgun (WGS) entry which is preliminary data.</text>
</comment>
<evidence type="ECO:0000259" key="7">
    <source>
        <dbReference type="PROSITE" id="PS50112"/>
    </source>
</evidence>
<evidence type="ECO:0000256" key="3">
    <source>
        <dbReference type="PROSITE-ProRule" id="PRU00169"/>
    </source>
</evidence>
<dbReference type="InterPro" id="IPR005467">
    <property type="entry name" value="His_kinase_dom"/>
</dbReference>
<evidence type="ECO:0000313" key="10">
    <source>
        <dbReference type="Proteomes" id="UP000651452"/>
    </source>
</evidence>
<protein>
    <submittedName>
        <fullName evidence="9">Uncharacterized protein</fullName>
    </submittedName>
</protein>
<dbReference type="InterPro" id="IPR000014">
    <property type="entry name" value="PAS"/>
</dbReference>
<dbReference type="SMART" id="SM00091">
    <property type="entry name" value="PAS"/>
    <property type="match status" value="1"/>
</dbReference>
<feature type="domain" description="PAC" evidence="8">
    <location>
        <begin position="297"/>
        <end position="350"/>
    </location>
</feature>
<dbReference type="PRINTS" id="PR00344">
    <property type="entry name" value="BCTRLSENSOR"/>
</dbReference>
<dbReference type="FunFam" id="3.30.565.10:FF:000010">
    <property type="entry name" value="Sensor histidine kinase RcsC"/>
    <property type="match status" value="1"/>
</dbReference>
<dbReference type="PROSITE" id="PS50109">
    <property type="entry name" value="HIS_KIN"/>
    <property type="match status" value="1"/>
</dbReference>
<dbReference type="Gene3D" id="3.30.565.10">
    <property type="entry name" value="Histidine kinase-like ATPase, C-terminal domain"/>
    <property type="match status" value="1"/>
</dbReference>
<dbReference type="InterPro" id="IPR001789">
    <property type="entry name" value="Sig_transdc_resp-reg_receiver"/>
</dbReference>
<reference evidence="9" key="1">
    <citation type="submission" date="2018-12" db="EMBL/GenBank/DDBJ databases">
        <authorList>
            <person name="Syme R.A."/>
            <person name="Farfan-Caceres L."/>
            <person name="Lichtenzveig J."/>
        </authorList>
    </citation>
    <scope>NUCLEOTIDE SEQUENCE</scope>
    <source>
        <strain evidence="9">Al4</strain>
    </source>
</reference>
<dbReference type="InterPro" id="IPR013655">
    <property type="entry name" value="PAS_fold_3"/>
</dbReference>
<dbReference type="Pfam" id="PF02518">
    <property type="entry name" value="HATPase_c"/>
    <property type="match status" value="1"/>
</dbReference>
<evidence type="ECO:0000259" key="8">
    <source>
        <dbReference type="PROSITE" id="PS50113"/>
    </source>
</evidence>
<evidence type="ECO:0000313" key="9">
    <source>
        <dbReference type="EMBL" id="KAF9699836.1"/>
    </source>
</evidence>
<dbReference type="EMBL" id="RZGK01000004">
    <property type="protein sequence ID" value="KAF9699836.1"/>
    <property type="molecule type" value="Genomic_DNA"/>
</dbReference>
<dbReference type="AlphaFoldDB" id="A0A8H7JCJ2"/>
<dbReference type="SMART" id="SM00388">
    <property type="entry name" value="HisKA"/>
    <property type="match status" value="1"/>
</dbReference>
<dbReference type="SMART" id="SM00448">
    <property type="entry name" value="REC"/>
    <property type="match status" value="1"/>
</dbReference>
<dbReference type="Pfam" id="PF00512">
    <property type="entry name" value="HisKA"/>
    <property type="match status" value="1"/>
</dbReference>
<dbReference type="Gene3D" id="3.30.450.20">
    <property type="entry name" value="PAS domain"/>
    <property type="match status" value="1"/>
</dbReference>
<dbReference type="InterPro" id="IPR003594">
    <property type="entry name" value="HATPase_dom"/>
</dbReference>
<dbReference type="InterPro" id="IPR036097">
    <property type="entry name" value="HisK_dim/P_sf"/>
</dbReference>
<dbReference type="PROSITE" id="PS50110">
    <property type="entry name" value="RESPONSE_REGULATORY"/>
    <property type="match status" value="1"/>
</dbReference>
<proteinExistence type="predicted"/>
<evidence type="ECO:0000259" key="6">
    <source>
        <dbReference type="PROSITE" id="PS50110"/>
    </source>
</evidence>
<dbReference type="InterPro" id="IPR000700">
    <property type="entry name" value="PAS-assoc_C"/>
</dbReference>
<dbReference type="SUPFAM" id="SSF55874">
    <property type="entry name" value="ATPase domain of HSP90 chaperone/DNA topoisomerase II/histidine kinase"/>
    <property type="match status" value="1"/>
</dbReference>
<evidence type="ECO:0000256" key="2">
    <source>
        <dbReference type="ARBA" id="ARBA00023012"/>
    </source>
</evidence>
<keyword evidence="1 3" id="KW-0597">Phosphoprotein</keyword>